<sequence length="167" mass="19364">MVKNFFIFLIVAIGLCSCDGAEPHLIVTEANKATKELNEKYFDITCGEWYNEVSDSTGKIYEYIYLGKDRKNVHITKIVTREIVKINGKDTYTDWRILKNDTTKGDWKLYCTEENGNLTPYIEIEIYYGNNCANGRIGHFYHADANELHADVFYFDKMKRGKAEPSF</sequence>
<dbReference type="Proteomes" id="UP000036951">
    <property type="component" value="Unassembled WGS sequence"/>
</dbReference>
<evidence type="ECO:0008006" key="3">
    <source>
        <dbReference type="Google" id="ProtNLM"/>
    </source>
</evidence>
<dbReference type="PROSITE" id="PS51257">
    <property type="entry name" value="PROKAR_LIPOPROTEIN"/>
    <property type="match status" value="1"/>
</dbReference>
<comment type="caution">
    <text evidence="1">The sequence shown here is derived from an EMBL/GenBank/DDBJ whole genome shotgun (WGS) entry which is preliminary data.</text>
</comment>
<name>A0A8E1QVK0_9BACT</name>
<protein>
    <recommendedName>
        <fullName evidence="3">Lipoprotein</fullName>
    </recommendedName>
</protein>
<evidence type="ECO:0000313" key="1">
    <source>
        <dbReference type="EMBL" id="KOO66851.1"/>
    </source>
</evidence>
<reference evidence="1 2" key="1">
    <citation type="submission" date="2015-06" db="EMBL/GenBank/DDBJ databases">
        <title>Prevotella sp. 109, sp. nov., a novel member of the family Prevotellaceae isolated from human faeces.</title>
        <authorList>
            <person name="Shkoporov A.N."/>
            <person name="Chaplin A.V."/>
            <person name="Kafarskaia L.I."/>
            <person name="Efimov B.A."/>
        </authorList>
    </citation>
    <scope>NUCLEOTIDE SEQUENCE [LARGE SCALE GENOMIC DNA]</scope>
    <source>
        <strain evidence="1 2">109</strain>
    </source>
</reference>
<keyword evidence="2" id="KW-1185">Reference proteome</keyword>
<proteinExistence type="predicted"/>
<evidence type="ECO:0000313" key="2">
    <source>
        <dbReference type="Proteomes" id="UP000036951"/>
    </source>
</evidence>
<dbReference type="OrthoDB" id="1071677at2"/>
<organism evidence="1 2">
    <name type="scientific">Xylanibacter rarus</name>
    <dbReference type="NCBI Taxonomy" id="1676614"/>
    <lineage>
        <taxon>Bacteria</taxon>
        <taxon>Pseudomonadati</taxon>
        <taxon>Bacteroidota</taxon>
        <taxon>Bacteroidia</taxon>
        <taxon>Bacteroidales</taxon>
        <taxon>Prevotellaceae</taxon>
        <taxon>Xylanibacter</taxon>
    </lineage>
</organism>
<accession>A0A8E1QVK0</accession>
<gene>
    <name evidence="1" type="ORF">ACU52_13595</name>
</gene>
<dbReference type="EMBL" id="LFQU01000042">
    <property type="protein sequence ID" value="KOO66851.1"/>
    <property type="molecule type" value="Genomic_DNA"/>
</dbReference>
<dbReference type="RefSeq" id="WP_053399180.1">
    <property type="nucleotide sequence ID" value="NZ_LFQU01000042.1"/>
</dbReference>
<dbReference type="AlphaFoldDB" id="A0A8E1QVK0"/>